<dbReference type="EMBL" id="FOCQ01000006">
    <property type="protein sequence ID" value="SEN16601.1"/>
    <property type="molecule type" value="Genomic_DNA"/>
</dbReference>
<dbReference type="AlphaFoldDB" id="A0A1H8EAL7"/>
<feature type="transmembrane region" description="Helical" evidence="7">
    <location>
        <begin position="258"/>
        <end position="278"/>
    </location>
</feature>
<dbReference type="Gene3D" id="1.20.1250.20">
    <property type="entry name" value="MFS general substrate transporter like domains"/>
    <property type="match status" value="1"/>
</dbReference>
<feature type="transmembrane region" description="Helical" evidence="7">
    <location>
        <begin position="290"/>
        <end position="321"/>
    </location>
</feature>
<feature type="transmembrane region" description="Helical" evidence="7">
    <location>
        <begin position="139"/>
        <end position="158"/>
    </location>
</feature>
<evidence type="ECO:0000259" key="8">
    <source>
        <dbReference type="PROSITE" id="PS50850"/>
    </source>
</evidence>
<feature type="transmembrane region" description="Helical" evidence="7">
    <location>
        <begin position="79"/>
        <end position="96"/>
    </location>
</feature>
<evidence type="ECO:0000313" key="9">
    <source>
        <dbReference type="EMBL" id="SEN16601.1"/>
    </source>
</evidence>
<dbReference type="PROSITE" id="PS50850">
    <property type="entry name" value="MFS"/>
    <property type="match status" value="1"/>
</dbReference>
<gene>
    <name evidence="9" type="ORF">SAMN05444955_106226</name>
</gene>
<dbReference type="InterPro" id="IPR020846">
    <property type="entry name" value="MFS_dom"/>
</dbReference>
<keyword evidence="10" id="KW-1185">Reference proteome</keyword>
<evidence type="ECO:0000256" key="1">
    <source>
        <dbReference type="ARBA" id="ARBA00004651"/>
    </source>
</evidence>
<dbReference type="GO" id="GO:0005886">
    <property type="term" value="C:plasma membrane"/>
    <property type="evidence" value="ECO:0007669"/>
    <property type="project" value="UniProtKB-SubCell"/>
</dbReference>
<dbReference type="RefSeq" id="WP_089967469.1">
    <property type="nucleotide sequence ID" value="NZ_FOCQ01000006.1"/>
</dbReference>
<dbReference type="PANTHER" id="PTHR23517:SF10">
    <property type="entry name" value="MAJOR FACILITATOR SUPERFAMILY (MFS) PROFILE DOMAIN-CONTAINING PROTEIN"/>
    <property type="match status" value="1"/>
</dbReference>
<keyword evidence="2" id="KW-0813">Transport</keyword>
<evidence type="ECO:0000256" key="3">
    <source>
        <dbReference type="ARBA" id="ARBA00022475"/>
    </source>
</evidence>
<reference evidence="9 10" key="1">
    <citation type="submission" date="2016-10" db="EMBL/GenBank/DDBJ databases">
        <authorList>
            <person name="de Groot N.N."/>
        </authorList>
    </citation>
    <scope>NUCLEOTIDE SEQUENCE [LARGE SCALE GENOMIC DNA]</scope>
    <source>
        <strain evidence="9 10">DSM 46701</strain>
    </source>
</reference>
<feature type="transmembrane region" description="Helical" evidence="7">
    <location>
        <begin position="47"/>
        <end position="70"/>
    </location>
</feature>
<keyword evidence="4 7" id="KW-0812">Transmembrane</keyword>
<evidence type="ECO:0000256" key="4">
    <source>
        <dbReference type="ARBA" id="ARBA00022692"/>
    </source>
</evidence>
<evidence type="ECO:0000256" key="2">
    <source>
        <dbReference type="ARBA" id="ARBA00022448"/>
    </source>
</evidence>
<proteinExistence type="predicted"/>
<keyword evidence="6 7" id="KW-0472">Membrane</keyword>
<evidence type="ECO:0000256" key="6">
    <source>
        <dbReference type="ARBA" id="ARBA00023136"/>
    </source>
</evidence>
<feature type="transmembrane region" description="Helical" evidence="7">
    <location>
        <begin position="12"/>
        <end position="32"/>
    </location>
</feature>
<feature type="domain" description="Major facilitator superfamily (MFS) profile" evidence="8">
    <location>
        <begin position="11"/>
        <end position="400"/>
    </location>
</feature>
<dbReference type="SUPFAM" id="SSF103473">
    <property type="entry name" value="MFS general substrate transporter"/>
    <property type="match status" value="1"/>
</dbReference>
<dbReference type="Pfam" id="PF07690">
    <property type="entry name" value="MFS_1"/>
    <property type="match status" value="1"/>
</dbReference>
<dbReference type="GO" id="GO:0022857">
    <property type="term" value="F:transmembrane transporter activity"/>
    <property type="evidence" value="ECO:0007669"/>
    <property type="project" value="InterPro"/>
</dbReference>
<dbReference type="InterPro" id="IPR011701">
    <property type="entry name" value="MFS"/>
</dbReference>
<keyword evidence="5 7" id="KW-1133">Transmembrane helix</keyword>
<feature type="transmembrane region" description="Helical" evidence="7">
    <location>
        <begin position="102"/>
        <end position="127"/>
    </location>
</feature>
<feature type="transmembrane region" description="Helical" evidence="7">
    <location>
        <begin position="164"/>
        <end position="184"/>
    </location>
</feature>
<evidence type="ECO:0000313" key="10">
    <source>
        <dbReference type="Proteomes" id="UP000199695"/>
    </source>
</evidence>
<name>A0A1H8EAL7_9BACL</name>
<keyword evidence="3" id="KW-1003">Cell membrane</keyword>
<evidence type="ECO:0000256" key="7">
    <source>
        <dbReference type="SAM" id="Phobius"/>
    </source>
</evidence>
<dbReference type="STRING" id="1173111.SAMN05444955_106226"/>
<dbReference type="InterPro" id="IPR050171">
    <property type="entry name" value="MFS_Transporters"/>
</dbReference>
<feature type="transmembrane region" description="Helical" evidence="7">
    <location>
        <begin position="218"/>
        <end position="238"/>
    </location>
</feature>
<feature type="transmembrane region" description="Helical" evidence="7">
    <location>
        <begin position="377"/>
        <end position="395"/>
    </location>
</feature>
<dbReference type="InterPro" id="IPR001958">
    <property type="entry name" value="Tet-R_TetA/multi-R_MdtG-like"/>
</dbReference>
<sequence>MQALLKTYPRVMWLLSLAMVISAIGESFLWPITTTYIVHSFGKSLKVAALVLMLQHTGGLIGNVIGGLLFDRWNGRKTVMTAMIAAIVLLLLMGTIQRFDMYVVLLFLLGICTGMFWPCTRALAAVLWPEGGRAGMNMIYVAVNLGVAIGASVGGFVASQSYRLAFYGNACTYAVFLILFLRIVQDHHLKRTGKVQAEGNRRGTTEGREHPGVNIREWVSFGMLIAGLMLLAVTYTQWATTLSTYVYSLGIPLSSYSMLWTVNGLVIVLFQPVLTWFIRTFSLSLKAQIIIGGLFFTLSMLLISSSSAYWVFVLGMVIITWGEMLVWPGVPAIAADMAPAGREGFFQGIATTGQSVGRMVGPLLGSFLYETFSPQTMLLGMVVLTLVAAICFNGFDRIQKGKSVVTQTKSAG</sequence>
<evidence type="ECO:0000256" key="5">
    <source>
        <dbReference type="ARBA" id="ARBA00022989"/>
    </source>
</evidence>
<accession>A0A1H8EAL7</accession>
<dbReference type="Proteomes" id="UP000199695">
    <property type="component" value="Unassembled WGS sequence"/>
</dbReference>
<dbReference type="InterPro" id="IPR036259">
    <property type="entry name" value="MFS_trans_sf"/>
</dbReference>
<protein>
    <submittedName>
        <fullName evidence="9">Predicted arabinose efflux permease, MFS family</fullName>
    </submittedName>
</protein>
<dbReference type="PRINTS" id="PR01035">
    <property type="entry name" value="TCRTETA"/>
</dbReference>
<organism evidence="9 10">
    <name type="scientific">Lihuaxuella thermophila</name>
    <dbReference type="NCBI Taxonomy" id="1173111"/>
    <lineage>
        <taxon>Bacteria</taxon>
        <taxon>Bacillati</taxon>
        <taxon>Bacillota</taxon>
        <taxon>Bacilli</taxon>
        <taxon>Bacillales</taxon>
        <taxon>Thermoactinomycetaceae</taxon>
        <taxon>Lihuaxuella</taxon>
    </lineage>
</organism>
<comment type="subcellular location">
    <subcellularLocation>
        <location evidence="1">Cell membrane</location>
        <topology evidence="1">Multi-pass membrane protein</topology>
    </subcellularLocation>
</comment>
<dbReference type="CDD" id="cd17329">
    <property type="entry name" value="MFS_MdtH_MDR_like"/>
    <property type="match status" value="1"/>
</dbReference>
<dbReference type="PANTHER" id="PTHR23517">
    <property type="entry name" value="RESISTANCE PROTEIN MDTM, PUTATIVE-RELATED-RELATED"/>
    <property type="match status" value="1"/>
</dbReference>